<keyword evidence="3" id="KW-1185">Reference proteome</keyword>
<comment type="caution">
    <text evidence="2">The sequence shown here is derived from an EMBL/GenBank/DDBJ whole genome shotgun (WGS) entry which is preliminary data.</text>
</comment>
<evidence type="ECO:0000313" key="2">
    <source>
        <dbReference type="EMBL" id="GAA3629775.1"/>
    </source>
</evidence>
<accession>A0ABP7ADS4</accession>
<sequence length="62" mass="6514">MPSVRTGIGSNHSGTRRLSEQLDSGQASGDAAFPVKVPLLYFAAVLGPRGECYETGSDEGWS</sequence>
<evidence type="ECO:0000256" key="1">
    <source>
        <dbReference type="SAM" id="MobiDB-lite"/>
    </source>
</evidence>
<gene>
    <name evidence="2" type="ORF">GCM10022236_35210</name>
</gene>
<organism evidence="2 3">
    <name type="scientific">Microlunatus ginsengisoli</name>
    <dbReference type="NCBI Taxonomy" id="363863"/>
    <lineage>
        <taxon>Bacteria</taxon>
        <taxon>Bacillati</taxon>
        <taxon>Actinomycetota</taxon>
        <taxon>Actinomycetes</taxon>
        <taxon>Propionibacteriales</taxon>
        <taxon>Propionibacteriaceae</taxon>
        <taxon>Microlunatus</taxon>
    </lineage>
</organism>
<feature type="region of interest" description="Disordered" evidence="1">
    <location>
        <begin position="1"/>
        <end position="28"/>
    </location>
</feature>
<protein>
    <submittedName>
        <fullName evidence="2">Uncharacterized protein</fullName>
    </submittedName>
</protein>
<dbReference type="EMBL" id="BAABAB010000025">
    <property type="protein sequence ID" value="GAA3629775.1"/>
    <property type="molecule type" value="Genomic_DNA"/>
</dbReference>
<dbReference type="Proteomes" id="UP001501490">
    <property type="component" value="Unassembled WGS sequence"/>
</dbReference>
<name>A0ABP7ADS4_9ACTN</name>
<proteinExistence type="predicted"/>
<reference evidence="3" key="1">
    <citation type="journal article" date="2019" name="Int. J. Syst. Evol. Microbiol.">
        <title>The Global Catalogue of Microorganisms (GCM) 10K type strain sequencing project: providing services to taxonomists for standard genome sequencing and annotation.</title>
        <authorList>
            <consortium name="The Broad Institute Genomics Platform"/>
            <consortium name="The Broad Institute Genome Sequencing Center for Infectious Disease"/>
            <person name="Wu L."/>
            <person name="Ma J."/>
        </authorList>
    </citation>
    <scope>NUCLEOTIDE SEQUENCE [LARGE SCALE GENOMIC DNA]</scope>
    <source>
        <strain evidence="3">JCM 16929</strain>
    </source>
</reference>
<evidence type="ECO:0000313" key="3">
    <source>
        <dbReference type="Proteomes" id="UP001501490"/>
    </source>
</evidence>